<dbReference type="CDD" id="cd03445">
    <property type="entry name" value="Thioesterase_II_repeat2"/>
    <property type="match status" value="1"/>
</dbReference>
<dbReference type="Gene3D" id="2.40.160.210">
    <property type="entry name" value="Acyl-CoA thioesterase, double hotdog domain"/>
    <property type="match status" value="1"/>
</dbReference>
<dbReference type="AlphaFoldDB" id="A0A448IEE8"/>
<evidence type="ECO:0000313" key="5">
    <source>
        <dbReference type="EMBL" id="VEG50657.1"/>
    </source>
</evidence>
<name>A0A448IEE8_MYCCI</name>
<gene>
    <name evidence="5" type="primary">tesB_6</name>
    <name evidence="5" type="ORF">NCTC10485_04976</name>
</gene>
<dbReference type="CDD" id="cd03444">
    <property type="entry name" value="Thioesterase_II_repeat1"/>
    <property type="match status" value="1"/>
</dbReference>
<keyword evidence="6" id="KW-1185">Reference proteome</keyword>
<dbReference type="InterPro" id="IPR049449">
    <property type="entry name" value="TesB_ACOT8-like_N"/>
</dbReference>
<dbReference type="EMBL" id="LR134355">
    <property type="protein sequence ID" value="VEG50657.1"/>
    <property type="molecule type" value="Genomic_DNA"/>
</dbReference>
<sequence length="312" mass="33903">MSQPAPVTDDFTGALRGSGTKLETDTLAALDSIEGALRLEPTGPDRFRATNEPSRFGHIFGGQLLALAVRAAGTTVEGQPLNSLHAYFTRPGIVGEPVDIVVHRTRDGRALSTRHVEILQGRGAVFTAVASFHDNPATPEPVPEPPQAPAPLDLPLLQHWAAAAPVEMQTMGQTWIDVPPPLEMRIPEAPTFFGGAQAPGPRAHWMRLPRGIGDDPGMHHAMVAYASDYLLLDMAFRDHPEPVNYATTAGVSLDHAIWLHRPARFDQWHLYIQEPVSMRGQRALVRGTIVDAEGALVASTAQEVLVRPRPQR</sequence>
<proteinExistence type="inferred from homology"/>
<keyword evidence="2 5" id="KW-0378">Hydrolase</keyword>
<dbReference type="InterPro" id="IPR029069">
    <property type="entry name" value="HotDog_dom_sf"/>
</dbReference>
<evidence type="ECO:0000313" key="6">
    <source>
        <dbReference type="Proteomes" id="UP000282551"/>
    </source>
</evidence>
<dbReference type="RefSeq" id="WP_179967132.1">
    <property type="nucleotide sequence ID" value="NZ_AP022604.1"/>
</dbReference>
<dbReference type="GO" id="GO:0047617">
    <property type="term" value="F:fatty acyl-CoA hydrolase activity"/>
    <property type="evidence" value="ECO:0007669"/>
    <property type="project" value="InterPro"/>
</dbReference>
<dbReference type="Pfam" id="PF20789">
    <property type="entry name" value="4HBT_3C"/>
    <property type="match status" value="1"/>
</dbReference>
<organism evidence="5 6">
    <name type="scientific">Mycolicibacterium chitae</name>
    <name type="common">Mycobacterium chitae</name>
    <dbReference type="NCBI Taxonomy" id="1792"/>
    <lineage>
        <taxon>Bacteria</taxon>
        <taxon>Bacillati</taxon>
        <taxon>Actinomycetota</taxon>
        <taxon>Actinomycetes</taxon>
        <taxon>Mycobacteriales</taxon>
        <taxon>Mycobacteriaceae</taxon>
        <taxon>Mycolicibacterium</taxon>
    </lineage>
</organism>
<accession>A0A448IEE8</accession>
<feature type="domain" description="Acyl-CoA thioesterase-like N-terminal HotDog" evidence="3">
    <location>
        <begin position="55"/>
        <end position="133"/>
    </location>
</feature>
<dbReference type="PANTHER" id="PTHR11066:SF34">
    <property type="entry name" value="ACYL-COENZYME A THIOESTERASE 8"/>
    <property type="match status" value="1"/>
</dbReference>
<dbReference type="InterPro" id="IPR049450">
    <property type="entry name" value="ACOT8-like_C"/>
</dbReference>
<dbReference type="Proteomes" id="UP000282551">
    <property type="component" value="Chromosome"/>
</dbReference>
<dbReference type="GO" id="GO:0009062">
    <property type="term" value="P:fatty acid catabolic process"/>
    <property type="evidence" value="ECO:0007669"/>
    <property type="project" value="TreeGrafter"/>
</dbReference>
<dbReference type="SUPFAM" id="SSF54637">
    <property type="entry name" value="Thioesterase/thiol ester dehydrase-isomerase"/>
    <property type="match status" value="2"/>
</dbReference>
<dbReference type="PANTHER" id="PTHR11066">
    <property type="entry name" value="ACYL-COA THIOESTERASE"/>
    <property type="match status" value="1"/>
</dbReference>
<evidence type="ECO:0000256" key="2">
    <source>
        <dbReference type="ARBA" id="ARBA00022801"/>
    </source>
</evidence>
<evidence type="ECO:0000259" key="4">
    <source>
        <dbReference type="Pfam" id="PF20789"/>
    </source>
</evidence>
<evidence type="ECO:0000259" key="3">
    <source>
        <dbReference type="Pfam" id="PF13622"/>
    </source>
</evidence>
<dbReference type="EC" id="3.1.2.-" evidence="5"/>
<feature type="domain" description="Acyl-CoA thioesterase-like C-terminal" evidence="4">
    <location>
        <begin position="172"/>
        <end position="306"/>
    </location>
</feature>
<evidence type="ECO:0000256" key="1">
    <source>
        <dbReference type="ARBA" id="ARBA00006538"/>
    </source>
</evidence>
<dbReference type="GO" id="GO:0006637">
    <property type="term" value="P:acyl-CoA metabolic process"/>
    <property type="evidence" value="ECO:0007669"/>
    <property type="project" value="InterPro"/>
</dbReference>
<reference evidence="5 6" key="1">
    <citation type="submission" date="2018-12" db="EMBL/GenBank/DDBJ databases">
        <authorList>
            <consortium name="Pathogen Informatics"/>
        </authorList>
    </citation>
    <scope>NUCLEOTIDE SEQUENCE [LARGE SCALE GENOMIC DNA]</scope>
    <source>
        <strain evidence="5 6">NCTC10485</strain>
    </source>
</reference>
<dbReference type="InterPro" id="IPR003703">
    <property type="entry name" value="Acyl_CoA_thio"/>
</dbReference>
<comment type="similarity">
    <text evidence="1">Belongs to the C/M/P thioester hydrolase family.</text>
</comment>
<dbReference type="Pfam" id="PF13622">
    <property type="entry name" value="4HBT_3"/>
    <property type="match status" value="1"/>
</dbReference>
<dbReference type="InterPro" id="IPR042171">
    <property type="entry name" value="Acyl-CoA_hotdog"/>
</dbReference>
<protein>
    <submittedName>
        <fullName evidence="5">Acyl-CoA thioesterase</fullName>
        <ecNumber evidence="5">3.1.2.-</ecNumber>
    </submittedName>
</protein>